<dbReference type="OrthoDB" id="5638848at2"/>
<dbReference type="Proteomes" id="UP000465601">
    <property type="component" value="Unassembled WGS sequence"/>
</dbReference>
<name>A0A833MDY2_9FIRM</name>
<evidence type="ECO:0000313" key="1">
    <source>
        <dbReference type="EMBL" id="KAB3529849.1"/>
    </source>
</evidence>
<dbReference type="InterPro" id="IPR027417">
    <property type="entry name" value="P-loop_NTPase"/>
</dbReference>
<dbReference type="Gene3D" id="3.40.50.300">
    <property type="entry name" value="P-loop containing nucleotide triphosphate hydrolases"/>
    <property type="match status" value="1"/>
</dbReference>
<sequence>MNKGFCVIEGVCNAGKTTLLSSLKSDGFFVVPETGKMASNFPPPPTNFLEARINEKFILDLEIKRAELGKKSSLTKLSFADRALPSVIAITYGYCLKRGYNTLDGLFDDIINIVKKNPYAFHVDYYVYLKITYDTVSRRNTKKKLSDFWVNKDVINAQINFYDLYQTIMKSQTFITIEADNMNKEELKDKILSLKFKQNSFDKETLIAEYKQLHSELTKYYHSSKGCS</sequence>
<reference evidence="1 2" key="1">
    <citation type="submission" date="2019-10" db="EMBL/GenBank/DDBJ databases">
        <title>Alkaliphilus serpentinus sp. nov. and Alkaliphilus pronyensis sp. nov., two novel anaerobic alkaliphilic species isolated from the serpentinized-hosted hydrothermal field of the Prony Bay (New Caledonia).</title>
        <authorList>
            <person name="Postec A."/>
        </authorList>
    </citation>
    <scope>NUCLEOTIDE SEQUENCE [LARGE SCALE GENOMIC DNA]</scope>
    <source>
        <strain evidence="1 2">LacT</strain>
    </source>
</reference>
<comment type="caution">
    <text evidence="1">The sequence shown here is derived from an EMBL/GenBank/DDBJ whole genome shotgun (WGS) entry which is preliminary data.</text>
</comment>
<dbReference type="EMBL" id="WBZB01000025">
    <property type="protein sequence ID" value="KAB3529849.1"/>
    <property type="molecule type" value="Genomic_DNA"/>
</dbReference>
<keyword evidence="2" id="KW-1185">Reference proteome</keyword>
<dbReference type="RefSeq" id="WP_151865948.1">
    <property type="nucleotide sequence ID" value="NZ_WBZB01000025.1"/>
</dbReference>
<evidence type="ECO:0008006" key="3">
    <source>
        <dbReference type="Google" id="ProtNLM"/>
    </source>
</evidence>
<protein>
    <recommendedName>
        <fullName evidence="3">Thymidylate kinase</fullName>
    </recommendedName>
</protein>
<evidence type="ECO:0000313" key="2">
    <source>
        <dbReference type="Proteomes" id="UP000465601"/>
    </source>
</evidence>
<dbReference type="AlphaFoldDB" id="A0A833MDY2"/>
<dbReference type="SUPFAM" id="SSF52540">
    <property type="entry name" value="P-loop containing nucleoside triphosphate hydrolases"/>
    <property type="match status" value="1"/>
</dbReference>
<gene>
    <name evidence="1" type="ORF">F8153_08605</name>
</gene>
<organism evidence="1 2">
    <name type="scientific">Alkaliphilus serpentinus</name>
    <dbReference type="NCBI Taxonomy" id="1482731"/>
    <lineage>
        <taxon>Bacteria</taxon>
        <taxon>Bacillati</taxon>
        <taxon>Bacillota</taxon>
        <taxon>Clostridia</taxon>
        <taxon>Peptostreptococcales</taxon>
        <taxon>Natronincolaceae</taxon>
        <taxon>Alkaliphilus</taxon>
    </lineage>
</organism>
<proteinExistence type="predicted"/>
<accession>A0A833MDY2</accession>